<evidence type="ECO:0000313" key="3">
    <source>
        <dbReference type="Proteomes" id="UP000632886"/>
    </source>
</evidence>
<proteinExistence type="predicted"/>
<evidence type="ECO:0000256" key="1">
    <source>
        <dbReference type="SAM" id="MobiDB-lite"/>
    </source>
</evidence>
<gene>
    <name evidence="2" type="primary">Usp36</name>
    <name evidence="2" type="ORF">CENBEN_R07961</name>
</gene>
<evidence type="ECO:0000313" key="2">
    <source>
        <dbReference type="EMBL" id="NXX99541.1"/>
    </source>
</evidence>
<reference evidence="2 3" key="1">
    <citation type="submission" date="2020-02" db="EMBL/GenBank/DDBJ databases">
        <title>Bird 10,000 Genomes (B10K) Project - Family phase.</title>
        <authorList>
            <person name="Zhang G."/>
        </authorList>
    </citation>
    <scope>NUCLEOTIDE SEQUENCE [LARGE SCALE GENOMIC DNA]</scope>
    <source>
        <strain evidence="2">B10K-DU-017-21</strain>
    </source>
</reference>
<dbReference type="AlphaFoldDB" id="A0A852M3S7"/>
<feature type="non-terminal residue" evidence="2">
    <location>
        <position position="103"/>
    </location>
</feature>
<name>A0A852M3S7_9AVES</name>
<protein>
    <submittedName>
        <fullName evidence="2">UBP36 hydrolase</fullName>
    </submittedName>
</protein>
<sequence length="103" mass="11625">TSSVVGELLKNSLDKAYGKEVPTWDGETSAVRQDAIKDAASAQAATVIDDWDRELDQGKIKKAKYKLKREWKRPSTPLQLLKKRHHFWSNTHPAKGASLGRRL</sequence>
<keyword evidence="2" id="KW-0378">Hydrolase</keyword>
<dbReference type="Proteomes" id="UP000632886">
    <property type="component" value="Unassembled WGS sequence"/>
</dbReference>
<comment type="caution">
    <text evidence="2">The sequence shown here is derived from an EMBL/GenBank/DDBJ whole genome shotgun (WGS) entry which is preliminary data.</text>
</comment>
<keyword evidence="3" id="KW-1185">Reference proteome</keyword>
<dbReference type="GO" id="GO:0016787">
    <property type="term" value="F:hydrolase activity"/>
    <property type="evidence" value="ECO:0007669"/>
    <property type="project" value="UniProtKB-KW"/>
</dbReference>
<feature type="non-terminal residue" evidence="2">
    <location>
        <position position="1"/>
    </location>
</feature>
<accession>A0A852M3S7</accession>
<organism evidence="2 3">
    <name type="scientific">Centropus bengalensis</name>
    <name type="common">lesser coucal</name>
    <dbReference type="NCBI Taxonomy" id="1463675"/>
    <lineage>
        <taxon>Eukaryota</taxon>
        <taxon>Metazoa</taxon>
        <taxon>Chordata</taxon>
        <taxon>Craniata</taxon>
        <taxon>Vertebrata</taxon>
        <taxon>Euteleostomi</taxon>
        <taxon>Archelosauria</taxon>
        <taxon>Archosauria</taxon>
        <taxon>Dinosauria</taxon>
        <taxon>Saurischia</taxon>
        <taxon>Theropoda</taxon>
        <taxon>Coelurosauria</taxon>
        <taxon>Aves</taxon>
        <taxon>Neognathae</taxon>
        <taxon>Neoaves</taxon>
        <taxon>Otidimorphae</taxon>
        <taxon>Cuculiformes</taxon>
        <taxon>Centropidae</taxon>
        <taxon>Centropus</taxon>
    </lineage>
</organism>
<feature type="region of interest" description="Disordered" evidence="1">
    <location>
        <begin position="83"/>
        <end position="103"/>
    </location>
</feature>
<dbReference type="EMBL" id="WBNK01003645">
    <property type="protein sequence ID" value="NXX99541.1"/>
    <property type="molecule type" value="Genomic_DNA"/>
</dbReference>